<gene>
    <name evidence="1" type="ORF">ERS007741_02807</name>
</gene>
<organism evidence="1 2">
    <name type="scientific">Mycobacterium tuberculosis</name>
    <dbReference type="NCBI Taxonomy" id="1773"/>
    <lineage>
        <taxon>Bacteria</taxon>
        <taxon>Bacillati</taxon>
        <taxon>Actinomycetota</taxon>
        <taxon>Actinomycetes</taxon>
        <taxon>Mycobacteriales</taxon>
        <taxon>Mycobacteriaceae</taxon>
        <taxon>Mycobacterium</taxon>
        <taxon>Mycobacterium tuberculosis complex</taxon>
    </lineage>
</organism>
<dbReference type="Proteomes" id="UP000048600">
    <property type="component" value="Unassembled WGS sequence"/>
</dbReference>
<proteinExistence type="predicted"/>
<evidence type="ECO:0000313" key="2">
    <source>
        <dbReference type="Proteomes" id="UP000048600"/>
    </source>
</evidence>
<protein>
    <submittedName>
        <fullName evidence="1">Uncharacterized protein</fullName>
    </submittedName>
</protein>
<name>A0A655JA35_MYCTX</name>
<sequence length="78" mass="7945">MAGSGSRATQVSSALAVSSVSASGWSVRASVHCSSAGLTVSAASSWRRTKSALASMSRPVSTNVMALRKPPMLFSDTL</sequence>
<dbReference type="AlphaFoldDB" id="A0A655JA35"/>
<evidence type="ECO:0000313" key="1">
    <source>
        <dbReference type="EMBL" id="COW61484.1"/>
    </source>
</evidence>
<dbReference type="EMBL" id="CHKL01000357">
    <property type="protein sequence ID" value="COW61484.1"/>
    <property type="molecule type" value="Genomic_DNA"/>
</dbReference>
<accession>A0A655JA35</accession>
<reference evidence="1 2" key="1">
    <citation type="submission" date="2015-03" db="EMBL/GenBank/DDBJ databases">
        <authorList>
            <consortium name="Pathogen Informatics"/>
        </authorList>
    </citation>
    <scope>NUCLEOTIDE SEQUENCE [LARGE SCALE GENOMIC DNA]</scope>
    <source>
        <strain evidence="1 2">P00601463</strain>
    </source>
</reference>